<protein>
    <submittedName>
        <fullName evidence="1">Uncharacterized protein</fullName>
    </submittedName>
</protein>
<gene>
    <name evidence="1" type="ORF">ARMGADRAFT_1041060</name>
</gene>
<organism evidence="1 2">
    <name type="scientific">Armillaria gallica</name>
    <name type="common">Bulbous honey fungus</name>
    <name type="synonym">Armillaria bulbosa</name>
    <dbReference type="NCBI Taxonomy" id="47427"/>
    <lineage>
        <taxon>Eukaryota</taxon>
        <taxon>Fungi</taxon>
        <taxon>Dikarya</taxon>
        <taxon>Basidiomycota</taxon>
        <taxon>Agaricomycotina</taxon>
        <taxon>Agaricomycetes</taxon>
        <taxon>Agaricomycetidae</taxon>
        <taxon>Agaricales</taxon>
        <taxon>Marasmiineae</taxon>
        <taxon>Physalacriaceae</taxon>
        <taxon>Armillaria</taxon>
    </lineage>
</organism>
<name>A0A2H3C7M8_ARMGA</name>
<dbReference type="Proteomes" id="UP000217790">
    <property type="component" value="Unassembled WGS sequence"/>
</dbReference>
<dbReference type="EMBL" id="KZ293833">
    <property type="protein sequence ID" value="PBK79075.1"/>
    <property type="molecule type" value="Genomic_DNA"/>
</dbReference>
<evidence type="ECO:0000313" key="2">
    <source>
        <dbReference type="Proteomes" id="UP000217790"/>
    </source>
</evidence>
<sequence>MPTATIPDAYFPDLDLRRAHPASIRTLAPAGPSKNDLREKPRVEITASRPLLKRTEQYVKAFRAGWRLGIVALERYRSRWKRHALDTFAVLLLTGIWRYLSELKSVMKIEMGKARRVFVTGLERSRLETDRLQLRNCESEEGSSTREVGAQEG</sequence>
<reference evidence="2" key="1">
    <citation type="journal article" date="2017" name="Nat. Ecol. Evol.">
        <title>Genome expansion and lineage-specific genetic innovations in the forest pathogenic fungi Armillaria.</title>
        <authorList>
            <person name="Sipos G."/>
            <person name="Prasanna A.N."/>
            <person name="Walter M.C."/>
            <person name="O'Connor E."/>
            <person name="Balint B."/>
            <person name="Krizsan K."/>
            <person name="Kiss B."/>
            <person name="Hess J."/>
            <person name="Varga T."/>
            <person name="Slot J."/>
            <person name="Riley R."/>
            <person name="Boka B."/>
            <person name="Rigling D."/>
            <person name="Barry K."/>
            <person name="Lee J."/>
            <person name="Mihaltcheva S."/>
            <person name="LaButti K."/>
            <person name="Lipzen A."/>
            <person name="Waldron R."/>
            <person name="Moloney N.M."/>
            <person name="Sperisen C."/>
            <person name="Kredics L."/>
            <person name="Vagvoelgyi C."/>
            <person name="Patrignani A."/>
            <person name="Fitzpatrick D."/>
            <person name="Nagy I."/>
            <person name="Doyle S."/>
            <person name="Anderson J.B."/>
            <person name="Grigoriev I.V."/>
            <person name="Gueldener U."/>
            <person name="Muensterkoetter M."/>
            <person name="Nagy L.G."/>
        </authorList>
    </citation>
    <scope>NUCLEOTIDE SEQUENCE [LARGE SCALE GENOMIC DNA]</scope>
    <source>
        <strain evidence="2">Ar21-2</strain>
    </source>
</reference>
<dbReference type="InParanoid" id="A0A2H3C7M8"/>
<keyword evidence="2" id="KW-1185">Reference proteome</keyword>
<accession>A0A2H3C7M8</accession>
<proteinExistence type="predicted"/>
<evidence type="ECO:0000313" key="1">
    <source>
        <dbReference type="EMBL" id="PBK79075.1"/>
    </source>
</evidence>
<dbReference type="AlphaFoldDB" id="A0A2H3C7M8"/>